<dbReference type="RefSeq" id="WP_089922597.1">
    <property type="nucleotide sequence ID" value="NZ_FOFV01000017.1"/>
</dbReference>
<dbReference type="SUPFAM" id="SSF47336">
    <property type="entry name" value="ACP-like"/>
    <property type="match status" value="1"/>
</dbReference>
<accession>A0A1H9V4X6</accession>
<evidence type="ECO:0000313" key="4">
    <source>
        <dbReference type="EMBL" id="SES16900.1"/>
    </source>
</evidence>
<proteinExistence type="predicted"/>
<keyword evidence="5" id="KW-1185">Reference proteome</keyword>
<sequence length="86" mass="9469">MEDNEFDSVLRRHLKNLPEDAELPGDAPLKKYGLDSMQAVELLFDLEDELGVVLPDEMMTGDTFATAESLRRAVGTAVDEPAAEMS</sequence>
<keyword evidence="1" id="KW-0596">Phosphopantetheine</keyword>
<dbReference type="AlphaFoldDB" id="A0A1H9V4X6"/>
<evidence type="ECO:0000256" key="1">
    <source>
        <dbReference type="ARBA" id="ARBA00022450"/>
    </source>
</evidence>
<dbReference type="PROSITE" id="PS00012">
    <property type="entry name" value="PHOSPHOPANTETHEINE"/>
    <property type="match status" value="1"/>
</dbReference>
<dbReference type="InterPro" id="IPR009081">
    <property type="entry name" value="PP-bd_ACP"/>
</dbReference>
<evidence type="ECO:0000313" key="5">
    <source>
        <dbReference type="Proteomes" id="UP000199503"/>
    </source>
</evidence>
<keyword evidence="2" id="KW-0597">Phosphoprotein</keyword>
<gene>
    <name evidence="4" type="ORF">SAMN04488000_11737</name>
</gene>
<organism evidence="4 5">
    <name type="scientific">Lentzea albida</name>
    <dbReference type="NCBI Taxonomy" id="65499"/>
    <lineage>
        <taxon>Bacteria</taxon>
        <taxon>Bacillati</taxon>
        <taxon>Actinomycetota</taxon>
        <taxon>Actinomycetes</taxon>
        <taxon>Pseudonocardiales</taxon>
        <taxon>Pseudonocardiaceae</taxon>
        <taxon>Lentzea</taxon>
    </lineage>
</organism>
<dbReference type="Proteomes" id="UP000199503">
    <property type="component" value="Unassembled WGS sequence"/>
</dbReference>
<evidence type="ECO:0000259" key="3">
    <source>
        <dbReference type="PROSITE" id="PS50075"/>
    </source>
</evidence>
<name>A0A1H9V4X6_9PSEU</name>
<evidence type="ECO:0000256" key="2">
    <source>
        <dbReference type="ARBA" id="ARBA00022553"/>
    </source>
</evidence>
<dbReference type="InterPro" id="IPR036736">
    <property type="entry name" value="ACP-like_sf"/>
</dbReference>
<dbReference type="Gene3D" id="1.10.1200.10">
    <property type="entry name" value="ACP-like"/>
    <property type="match status" value="1"/>
</dbReference>
<feature type="domain" description="Carrier" evidence="3">
    <location>
        <begin position="1"/>
        <end position="78"/>
    </location>
</feature>
<dbReference type="InterPro" id="IPR006162">
    <property type="entry name" value="Ppantetheine_attach_site"/>
</dbReference>
<dbReference type="PROSITE" id="PS50075">
    <property type="entry name" value="CARRIER"/>
    <property type="match status" value="1"/>
</dbReference>
<dbReference type="EMBL" id="FOFV01000017">
    <property type="protein sequence ID" value="SES16900.1"/>
    <property type="molecule type" value="Genomic_DNA"/>
</dbReference>
<dbReference type="STRING" id="65499.SAMN04488000_11737"/>
<dbReference type="OrthoDB" id="2665189at2"/>
<reference evidence="5" key="1">
    <citation type="submission" date="2016-10" db="EMBL/GenBank/DDBJ databases">
        <authorList>
            <person name="Varghese N."/>
            <person name="Submissions S."/>
        </authorList>
    </citation>
    <scope>NUCLEOTIDE SEQUENCE [LARGE SCALE GENOMIC DNA]</scope>
    <source>
        <strain evidence="5">DSM 44437</strain>
    </source>
</reference>
<protein>
    <submittedName>
        <fullName evidence="4">Phosphopantetheine attachment site</fullName>
    </submittedName>
</protein>
<dbReference type="Pfam" id="PF00550">
    <property type="entry name" value="PP-binding"/>
    <property type="match status" value="1"/>
</dbReference>